<evidence type="ECO:0000259" key="1">
    <source>
        <dbReference type="Pfam" id="PF00188"/>
    </source>
</evidence>
<feature type="domain" description="SCP" evidence="1">
    <location>
        <begin position="225"/>
        <end position="335"/>
    </location>
</feature>
<dbReference type="SUPFAM" id="SSF55797">
    <property type="entry name" value="PR-1-like"/>
    <property type="match status" value="1"/>
</dbReference>
<evidence type="ECO:0008006" key="5">
    <source>
        <dbReference type="Google" id="ProtNLM"/>
    </source>
</evidence>
<comment type="caution">
    <text evidence="3">The sequence shown here is derived from an EMBL/GenBank/DDBJ whole genome shotgun (WGS) entry which is preliminary data.</text>
</comment>
<sequence length="339" mass="37948">MRILIILVLSGVIFYLLYLKDTPIEPLISPKPDSSSVTKQAKLTVPKDSAASYIGKTEKEWIQKWGKPDRIDPSAYGYSWYVYSKDNTAYIQAGVDKGKIVTVYALGDRVNVGPFKINEPVSSVLRKASPEPNINIKEGSEFYRFELSESDLNMRPLIPITKEVYAQLYFDQYTQKLSSVRYVTSDVLLRQRPYSVVFHGKLPSEGGLTGKAQRLVEEANEKQILDMTNVIRQKHGLKPLASHKGASKVAYLHSKDMAVNEYFSHTSPTKGELSDRLNKGKVSYRAAGENIAANYTDGAAAVEGWLNSEGHRKALLNPSYTHLGVGVYLKEYTQNFITP</sequence>
<dbReference type="Gene3D" id="3.40.33.10">
    <property type="entry name" value="CAP"/>
    <property type="match status" value="1"/>
</dbReference>
<reference evidence="3 4" key="1">
    <citation type="submission" date="2017-07" db="EMBL/GenBank/DDBJ databases">
        <title>Fictibacillus sp. nov. GDSW-R2A3 Genome sequencing and assembly.</title>
        <authorList>
            <person name="Mayilraj S."/>
        </authorList>
    </citation>
    <scope>NUCLEOTIDE SEQUENCE [LARGE SCALE GENOMIC DNA]</scope>
    <source>
        <strain evidence="3 4">GDSW-R2A3</strain>
    </source>
</reference>
<protein>
    <recommendedName>
        <fullName evidence="5">SCP domain-containing protein</fullName>
    </recommendedName>
</protein>
<dbReference type="PANTHER" id="PTHR31157">
    <property type="entry name" value="SCP DOMAIN-CONTAINING PROTEIN"/>
    <property type="match status" value="1"/>
</dbReference>
<dbReference type="PANTHER" id="PTHR31157:SF26">
    <property type="entry name" value="SCP-LIKE EXTRACELLULAR PROTEIN"/>
    <property type="match status" value="1"/>
</dbReference>
<evidence type="ECO:0000313" key="4">
    <source>
        <dbReference type="Proteomes" id="UP000215059"/>
    </source>
</evidence>
<dbReference type="RefSeq" id="WP_094250935.1">
    <property type="nucleotide sequence ID" value="NZ_JBHLXL010000001.1"/>
</dbReference>
<evidence type="ECO:0000259" key="2">
    <source>
        <dbReference type="Pfam" id="PF14504"/>
    </source>
</evidence>
<dbReference type="InterPro" id="IPR014044">
    <property type="entry name" value="CAP_dom"/>
</dbReference>
<dbReference type="EMBL" id="NOII01000001">
    <property type="protein sequence ID" value="OYD58975.1"/>
    <property type="molecule type" value="Genomic_DNA"/>
</dbReference>
<dbReference type="InterPro" id="IPR035940">
    <property type="entry name" value="CAP_sf"/>
</dbReference>
<feature type="domain" description="CAP-associated" evidence="2">
    <location>
        <begin position="54"/>
        <end position="194"/>
    </location>
</feature>
<name>A0A235FDZ3_9BACL</name>
<dbReference type="InterPro" id="IPR029410">
    <property type="entry name" value="CAP_assoc"/>
</dbReference>
<dbReference type="OrthoDB" id="9783944at2"/>
<dbReference type="Pfam" id="PF14504">
    <property type="entry name" value="CAP_assoc_N"/>
    <property type="match status" value="1"/>
</dbReference>
<dbReference type="AlphaFoldDB" id="A0A235FDZ3"/>
<dbReference type="Proteomes" id="UP000215059">
    <property type="component" value="Unassembled WGS sequence"/>
</dbReference>
<dbReference type="Pfam" id="PF00188">
    <property type="entry name" value="CAP"/>
    <property type="match status" value="1"/>
</dbReference>
<dbReference type="CDD" id="cd05379">
    <property type="entry name" value="CAP_bacterial"/>
    <property type="match status" value="1"/>
</dbReference>
<proteinExistence type="predicted"/>
<evidence type="ECO:0000313" key="3">
    <source>
        <dbReference type="EMBL" id="OYD58975.1"/>
    </source>
</evidence>
<accession>A0A235FDZ3</accession>
<keyword evidence="4" id="KW-1185">Reference proteome</keyword>
<organism evidence="3 4">
    <name type="scientific">Fictibacillus aquaticus</name>
    <dbReference type="NCBI Taxonomy" id="2021314"/>
    <lineage>
        <taxon>Bacteria</taxon>
        <taxon>Bacillati</taxon>
        <taxon>Bacillota</taxon>
        <taxon>Bacilli</taxon>
        <taxon>Bacillales</taxon>
        <taxon>Fictibacillaceae</taxon>
        <taxon>Fictibacillus</taxon>
    </lineage>
</organism>
<gene>
    <name evidence="3" type="ORF">CGZ90_03475</name>
</gene>